<dbReference type="GO" id="GO:0016491">
    <property type="term" value="F:oxidoreductase activity"/>
    <property type="evidence" value="ECO:0007669"/>
    <property type="project" value="InterPro"/>
</dbReference>
<dbReference type="InterPro" id="IPR006694">
    <property type="entry name" value="Fatty_acid_hydroxylase"/>
</dbReference>
<dbReference type="GO" id="GO:0016020">
    <property type="term" value="C:membrane"/>
    <property type="evidence" value="ECO:0007669"/>
    <property type="project" value="UniProtKB-SubCell"/>
</dbReference>
<dbReference type="EMBL" id="BRXX01000094">
    <property type="protein sequence ID" value="GMH89464.1"/>
    <property type="molecule type" value="Genomic_DNA"/>
</dbReference>
<reference evidence="7" key="1">
    <citation type="journal article" date="2023" name="Commun. Biol.">
        <title>Genome analysis of Parmales, the sister group of diatoms, reveals the evolutionary specialization of diatoms from phago-mixotrophs to photoautotrophs.</title>
        <authorList>
            <person name="Ban H."/>
            <person name="Sato S."/>
            <person name="Yoshikawa S."/>
            <person name="Yamada K."/>
            <person name="Nakamura Y."/>
            <person name="Ichinomiya M."/>
            <person name="Sato N."/>
            <person name="Blanc-Mathieu R."/>
            <person name="Endo H."/>
            <person name="Kuwata A."/>
            <person name="Ogata H."/>
        </authorList>
    </citation>
    <scope>NUCLEOTIDE SEQUENCE [LARGE SCALE GENOMIC DNA]</scope>
    <source>
        <strain evidence="7">NIES 3699</strain>
    </source>
</reference>
<keyword evidence="2" id="KW-0812">Transmembrane</keyword>
<dbReference type="Pfam" id="PF04116">
    <property type="entry name" value="FA_hydroxylase"/>
    <property type="match status" value="1"/>
</dbReference>
<evidence type="ECO:0000259" key="5">
    <source>
        <dbReference type="Pfam" id="PF04116"/>
    </source>
</evidence>
<evidence type="ECO:0000256" key="4">
    <source>
        <dbReference type="ARBA" id="ARBA00023136"/>
    </source>
</evidence>
<protein>
    <recommendedName>
        <fullName evidence="5">Fatty acid hydroxylase domain-containing protein</fullName>
    </recommendedName>
</protein>
<comment type="subcellular location">
    <subcellularLocation>
        <location evidence="1">Membrane</location>
    </subcellularLocation>
</comment>
<dbReference type="GO" id="GO:0005506">
    <property type="term" value="F:iron ion binding"/>
    <property type="evidence" value="ECO:0007669"/>
    <property type="project" value="InterPro"/>
</dbReference>
<dbReference type="Proteomes" id="UP001165160">
    <property type="component" value="Unassembled WGS sequence"/>
</dbReference>
<evidence type="ECO:0000256" key="3">
    <source>
        <dbReference type="ARBA" id="ARBA00022989"/>
    </source>
</evidence>
<evidence type="ECO:0000256" key="2">
    <source>
        <dbReference type="ARBA" id="ARBA00022692"/>
    </source>
</evidence>
<gene>
    <name evidence="6" type="ORF">TrVE_jg13101</name>
</gene>
<dbReference type="AlphaFoldDB" id="A0A9W7EQS4"/>
<evidence type="ECO:0000313" key="6">
    <source>
        <dbReference type="EMBL" id="GMH89464.1"/>
    </source>
</evidence>
<name>A0A9W7EQS4_9STRA</name>
<proteinExistence type="predicted"/>
<organism evidence="6 7">
    <name type="scientific">Triparma verrucosa</name>
    <dbReference type="NCBI Taxonomy" id="1606542"/>
    <lineage>
        <taxon>Eukaryota</taxon>
        <taxon>Sar</taxon>
        <taxon>Stramenopiles</taxon>
        <taxon>Ochrophyta</taxon>
        <taxon>Bolidophyceae</taxon>
        <taxon>Parmales</taxon>
        <taxon>Triparmaceae</taxon>
        <taxon>Triparma</taxon>
    </lineage>
</organism>
<feature type="domain" description="Fatty acid hydroxylase" evidence="5">
    <location>
        <begin position="151"/>
        <end position="284"/>
    </location>
</feature>
<evidence type="ECO:0000313" key="7">
    <source>
        <dbReference type="Proteomes" id="UP001165160"/>
    </source>
</evidence>
<accession>A0A9W7EQS4</accession>
<keyword evidence="7" id="KW-1185">Reference proteome</keyword>
<sequence>MLWSGWQSDIAEGIADSGKVPWVFVFLMAVWYHTLANNVESWYAGIVNYFGPDYGPVMAGPVMAWTFHMIFYHSHSAIYAYLDSHDGPWKKYKLTTTDKMTWSQMLPNVVKNQCIFLVSGVAAFFASDGRGWDGSKPWSEVPRNVFFFDMLSMYIVYEAIFYTNHRILHITKLNVPFMEKPINLYALFHKEHHSTYASVGVSGLYMGSIDCVLTQTLPQVVAPALFDFHPFTLWLFALIGSLNAVHTHSGYDLWGMSAPHGHELHHSRYKVNYGTGFLDNLLNTKLYEHEVVREGYGLGGRLVKDVEKAKAYKAKVAAQQSAKAS</sequence>
<evidence type="ECO:0000256" key="1">
    <source>
        <dbReference type="ARBA" id="ARBA00004370"/>
    </source>
</evidence>
<dbReference type="InterPro" id="IPR050307">
    <property type="entry name" value="Sterol_Desaturase_Related"/>
</dbReference>
<comment type="caution">
    <text evidence="6">The sequence shown here is derived from an EMBL/GenBank/DDBJ whole genome shotgun (WGS) entry which is preliminary data.</text>
</comment>
<dbReference type="GO" id="GO:0008610">
    <property type="term" value="P:lipid biosynthetic process"/>
    <property type="evidence" value="ECO:0007669"/>
    <property type="project" value="InterPro"/>
</dbReference>
<keyword evidence="4" id="KW-0472">Membrane</keyword>
<dbReference type="PANTHER" id="PTHR11863">
    <property type="entry name" value="STEROL DESATURASE"/>
    <property type="match status" value="1"/>
</dbReference>
<keyword evidence="3" id="KW-1133">Transmembrane helix</keyword>